<dbReference type="EMBL" id="CP041730">
    <property type="protein sequence ID" value="QDQ25771.1"/>
    <property type="molecule type" value="Genomic_DNA"/>
</dbReference>
<keyword evidence="2" id="KW-0812">Transmembrane</keyword>
<feature type="transmembrane region" description="Helical" evidence="2">
    <location>
        <begin position="6"/>
        <end position="26"/>
    </location>
</feature>
<keyword evidence="2" id="KW-0472">Membrane</keyword>
<accession>A0A516SC95</accession>
<gene>
    <name evidence="3" type="ORF">FNU76_05070</name>
</gene>
<evidence type="ECO:0000256" key="1">
    <source>
        <dbReference type="SAM" id="MobiDB-lite"/>
    </source>
</evidence>
<name>A0A516SC95_9NEIS</name>
<evidence type="ECO:0000313" key="4">
    <source>
        <dbReference type="Proteomes" id="UP000317550"/>
    </source>
</evidence>
<evidence type="ECO:0000313" key="3">
    <source>
        <dbReference type="EMBL" id="QDQ25771.1"/>
    </source>
</evidence>
<dbReference type="Proteomes" id="UP000317550">
    <property type="component" value="Chromosome"/>
</dbReference>
<sequence>MDINLFRILVTVAGLLSFFAIAVWAWGKPAQKGFDEAAMQPINDDDLPHGQAGSEK</sequence>
<feature type="region of interest" description="Disordered" evidence="1">
    <location>
        <begin position="37"/>
        <end position="56"/>
    </location>
</feature>
<keyword evidence="2" id="KW-1133">Transmembrane helix</keyword>
<keyword evidence="4" id="KW-1185">Reference proteome</keyword>
<dbReference type="AlphaFoldDB" id="A0A516SC95"/>
<dbReference type="OrthoDB" id="8604580at2"/>
<dbReference type="KEGG" id="cari:FNU76_05070"/>
<organism evidence="3 4">
    <name type="scientific">Chitinimonas arctica</name>
    <dbReference type="NCBI Taxonomy" id="2594795"/>
    <lineage>
        <taxon>Bacteria</taxon>
        <taxon>Pseudomonadati</taxon>
        <taxon>Pseudomonadota</taxon>
        <taxon>Betaproteobacteria</taxon>
        <taxon>Neisseriales</taxon>
        <taxon>Chitinibacteraceae</taxon>
        <taxon>Chitinimonas</taxon>
    </lineage>
</organism>
<proteinExistence type="predicted"/>
<protein>
    <submittedName>
        <fullName evidence="3">CcoQ/FixQ family Cbb3-type cytochrome c oxidase assembly chaperone</fullName>
    </submittedName>
</protein>
<evidence type="ECO:0000256" key="2">
    <source>
        <dbReference type="SAM" id="Phobius"/>
    </source>
</evidence>
<reference evidence="4" key="1">
    <citation type="submission" date="2019-07" db="EMBL/GenBank/DDBJ databases">
        <title>Chitinimonas sp. nov., isolated from Ny-Alesund, arctica soil.</title>
        <authorList>
            <person name="Xu Q."/>
            <person name="Peng F."/>
        </authorList>
    </citation>
    <scope>NUCLEOTIDE SEQUENCE [LARGE SCALE GENOMIC DNA]</scope>
    <source>
        <strain evidence="4">R3-44</strain>
    </source>
</reference>
<dbReference type="RefSeq" id="WP_143856696.1">
    <property type="nucleotide sequence ID" value="NZ_CP041730.1"/>
</dbReference>